<reference evidence="2 3" key="1">
    <citation type="journal article" date="2022" name="bioRxiv">
        <title>Genomics of Preaxostyla Flagellates Illuminates Evolutionary Transitions and the Path Towards Mitochondrial Loss.</title>
        <authorList>
            <person name="Novak L.V.F."/>
            <person name="Treitli S.C."/>
            <person name="Pyrih J."/>
            <person name="Halakuc P."/>
            <person name="Pipaliya S.V."/>
            <person name="Vacek V."/>
            <person name="Brzon O."/>
            <person name="Soukal P."/>
            <person name="Eme L."/>
            <person name="Dacks J.B."/>
            <person name="Karnkowska A."/>
            <person name="Elias M."/>
            <person name="Hampl V."/>
        </authorList>
    </citation>
    <scope>NUCLEOTIDE SEQUENCE [LARGE SCALE GENOMIC DNA]</scope>
    <source>
        <strain evidence="2">NAU3</strain>
        <tissue evidence="2">Gut</tissue>
    </source>
</reference>
<gene>
    <name evidence="2" type="ORF">BLNAU_14996</name>
</gene>
<protein>
    <recommendedName>
        <fullName evidence="1">Cyclin N-terminal domain-containing protein</fullName>
    </recommendedName>
</protein>
<proteinExistence type="predicted"/>
<sequence>MKAVLPQPVPSFITSLALYLEHLCSTQYDYSPEVLQKFQEEPTHISLEMWVYHLFVVSQSNSVCPVLACCLLEYIRLTNPSLPICSLNVRRLFLVALMVICKTTEDVTFRNEGWVVIGMRAFSLHTLNSMEADLLNHLQFRVQPRLHLLLQFLTALMTHFPCTLPDDLACFSAFLGHPLLYSPSASELTLDQLTDSFHKSEAETCEDVDAVA</sequence>
<evidence type="ECO:0000313" key="3">
    <source>
        <dbReference type="Proteomes" id="UP001281761"/>
    </source>
</evidence>
<feature type="domain" description="Cyclin N-terminal" evidence="1">
    <location>
        <begin position="42"/>
        <end position="142"/>
    </location>
</feature>
<name>A0ABQ9XEF8_9EUKA</name>
<evidence type="ECO:0000313" key="2">
    <source>
        <dbReference type="EMBL" id="KAK2950074.1"/>
    </source>
</evidence>
<organism evidence="2 3">
    <name type="scientific">Blattamonas nauphoetae</name>
    <dbReference type="NCBI Taxonomy" id="2049346"/>
    <lineage>
        <taxon>Eukaryota</taxon>
        <taxon>Metamonada</taxon>
        <taxon>Preaxostyla</taxon>
        <taxon>Oxymonadida</taxon>
        <taxon>Blattamonas</taxon>
    </lineage>
</organism>
<dbReference type="InterPro" id="IPR006671">
    <property type="entry name" value="Cyclin_N"/>
</dbReference>
<dbReference type="SUPFAM" id="SSF47954">
    <property type="entry name" value="Cyclin-like"/>
    <property type="match status" value="1"/>
</dbReference>
<dbReference type="Proteomes" id="UP001281761">
    <property type="component" value="Unassembled WGS sequence"/>
</dbReference>
<dbReference type="EMBL" id="JARBJD010000143">
    <property type="protein sequence ID" value="KAK2950074.1"/>
    <property type="molecule type" value="Genomic_DNA"/>
</dbReference>
<dbReference type="InterPro" id="IPR036915">
    <property type="entry name" value="Cyclin-like_sf"/>
</dbReference>
<evidence type="ECO:0000259" key="1">
    <source>
        <dbReference type="Pfam" id="PF00134"/>
    </source>
</evidence>
<dbReference type="CDD" id="cd20557">
    <property type="entry name" value="CYCLIN_ScPCL1-like"/>
    <property type="match status" value="1"/>
</dbReference>
<comment type="caution">
    <text evidence="2">The sequence shown here is derived from an EMBL/GenBank/DDBJ whole genome shotgun (WGS) entry which is preliminary data.</text>
</comment>
<dbReference type="PANTHER" id="PTHR15615">
    <property type="match status" value="1"/>
</dbReference>
<dbReference type="PANTHER" id="PTHR15615:SF108">
    <property type="entry name" value="PROTEIN CNPPD1"/>
    <property type="match status" value="1"/>
</dbReference>
<dbReference type="Gene3D" id="1.10.472.10">
    <property type="entry name" value="Cyclin-like"/>
    <property type="match status" value="1"/>
</dbReference>
<keyword evidence="3" id="KW-1185">Reference proteome</keyword>
<dbReference type="InterPro" id="IPR013922">
    <property type="entry name" value="Cyclin_PHO80-like"/>
</dbReference>
<dbReference type="Pfam" id="PF00134">
    <property type="entry name" value="Cyclin_N"/>
    <property type="match status" value="1"/>
</dbReference>
<accession>A0ABQ9XEF8</accession>